<dbReference type="Proteomes" id="UP000790377">
    <property type="component" value="Unassembled WGS sequence"/>
</dbReference>
<protein>
    <submittedName>
        <fullName evidence="1">Uncharacterized protein</fullName>
    </submittedName>
</protein>
<reference evidence="1" key="1">
    <citation type="journal article" date="2021" name="New Phytol.">
        <title>Evolutionary innovations through gain and loss of genes in the ectomycorrhizal Boletales.</title>
        <authorList>
            <person name="Wu G."/>
            <person name="Miyauchi S."/>
            <person name="Morin E."/>
            <person name="Kuo A."/>
            <person name="Drula E."/>
            <person name="Varga T."/>
            <person name="Kohler A."/>
            <person name="Feng B."/>
            <person name="Cao Y."/>
            <person name="Lipzen A."/>
            <person name="Daum C."/>
            <person name="Hundley H."/>
            <person name="Pangilinan J."/>
            <person name="Johnson J."/>
            <person name="Barry K."/>
            <person name="LaButti K."/>
            <person name="Ng V."/>
            <person name="Ahrendt S."/>
            <person name="Min B."/>
            <person name="Choi I.G."/>
            <person name="Park H."/>
            <person name="Plett J.M."/>
            <person name="Magnuson J."/>
            <person name="Spatafora J.W."/>
            <person name="Nagy L.G."/>
            <person name="Henrissat B."/>
            <person name="Grigoriev I.V."/>
            <person name="Yang Z.L."/>
            <person name="Xu J."/>
            <person name="Martin F.M."/>
        </authorList>
    </citation>
    <scope>NUCLEOTIDE SEQUENCE</scope>
    <source>
        <strain evidence="1">ATCC 28755</strain>
    </source>
</reference>
<organism evidence="1 2">
    <name type="scientific">Hygrophoropsis aurantiaca</name>
    <dbReference type="NCBI Taxonomy" id="72124"/>
    <lineage>
        <taxon>Eukaryota</taxon>
        <taxon>Fungi</taxon>
        <taxon>Dikarya</taxon>
        <taxon>Basidiomycota</taxon>
        <taxon>Agaricomycotina</taxon>
        <taxon>Agaricomycetes</taxon>
        <taxon>Agaricomycetidae</taxon>
        <taxon>Boletales</taxon>
        <taxon>Coniophorineae</taxon>
        <taxon>Hygrophoropsidaceae</taxon>
        <taxon>Hygrophoropsis</taxon>
    </lineage>
</organism>
<evidence type="ECO:0000313" key="1">
    <source>
        <dbReference type="EMBL" id="KAH7913307.1"/>
    </source>
</evidence>
<keyword evidence="2" id="KW-1185">Reference proteome</keyword>
<sequence length="708" mass="76241">MSNIPPHSFAGYQYPQISPHSSHAAEPVSVNERQSRPSSSHSSSHSNGVPLAAQNQAKTSGIPSIAIKNGADSLLALIDNETTKATQELRQQLAELLARYEQLRIASAAAWKDSTRQRQEADTKIWKLQSEAAQGKENAFVVQDNALQTGSHTTNTSKDVSQATGAHPANLTSALNSIGIIVGVHSYNDGSCVPKIILDKEFAKYLVSKIAGDQGLIEVSSSSNKDNQDLSSPKPNAELEGSFVNQFRAVIQKYELVKETLQKETAEFKVKVETLEKEVKTLQALRQSDAKERDGFMTTIQTLAVGNLENQKKAKDTSTLLESSQTQVEEIRKERNALAMEKQELYDQLVSLRATTLESQKLKQAQETVESQFATILELQSQISLLKSQAGSSKATELKANVQDPYKYDTIPGKSQKSPTSMIDESSKSPSTTTTNLESVSKLCKAKLPVIKSSQGPPAVAKRNTITDRSTKPLLLAQSKTPASMAPALASLKRRADDQENKQSKRQKADVLEAPSSNDDSRSERPPSRTNISTSQSGLKSKPNASSVAYVSKSQPSSSRPLPNRPGASTDEDVVTSKLINRATGRSPSTLKAHHNFVVSAGQKTSRDKQQRSEVRHASGSSTMSPSHSKSLLKPTSPSHSASLSDSSDEEPLSHSVSKGLDPKAAATATKQRHSLPITKGSGEGLASERSATTPASSSSKNKLTKGT</sequence>
<dbReference type="EMBL" id="MU267633">
    <property type="protein sequence ID" value="KAH7913307.1"/>
    <property type="molecule type" value="Genomic_DNA"/>
</dbReference>
<evidence type="ECO:0000313" key="2">
    <source>
        <dbReference type="Proteomes" id="UP000790377"/>
    </source>
</evidence>
<gene>
    <name evidence="1" type="ORF">BJ138DRAFT_1111569</name>
</gene>
<name>A0ACB8AL71_9AGAM</name>
<proteinExistence type="predicted"/>
<accession>A0ACB8AL71</accession>
<comment type="caution">
    <text evidence="1">The sequence shown here is derived from an EMBL/GenBank/DDBJ whole genome shotgun (WGS) entry which is preliminary data.</text>
</comment>